<proteinExistence type="predicted"/>
<name>A0A0M5J8S3_DROBS</name>
<dbReference type="SMR" id="A0A0M5J8S3"/>
<accession>A0A0M5J8S3</accession>
<reference evidence="3 4" key="1">
    <citation type="submission" date="2015-08" db="EMBL/GenBank/DDBJ databases">
        <title>Ancestral chromatin configuration constrains chromatin evolution on differentiating sex chromosomes in Drosophila.</title>
        <authorList>
            <person name="Zhou Q."/>
            <person name="Bachtrog D."/>
        </authorList>
    </citation>
    <scope>NUCLEOTIDE SEQUENCE [LARGE SCALE GENOMIC DNA]</scope>
    <source>
        <tissue evidence="3">Whole larvae</tissue>
    </source>
</reference>
<feature type="compositionally biased region" description="Polar residues" evidence="2">
    <location>
        <begin position="1"/>
        <end position="18"/>
    </location>
</feature>
<keyword evidence="1" id="KW-0175">Coiled coil</keyword>
<dbReference type="Proteomes" id="UP000494163">
    <property type="component" value="Chromosome 3R"/>
</dbReference>
<evidence type="ECO:0000313" key="3">
    <source>
        <dbReference type="EMBL" id="ALC45286.1"/>
    </source>
</evidence>
<gene>
    <name evidence="3" type="ORF">Dbus_chr3Rg36</name>
</gene>
<keyword evidence="4" id="KW-1185">Reference proteome</keyword>
<evidence type="ECO:0000256" key="2">
    <source>
        <dbReference type="SAM" id="MobiDB-lite"/>
    </source>
</evidence>
<organism evidence="3 4">
    <name type="scientific">Drosophila busckii</name>
    <name type="common">Fruit fly</name>
    <dbReference type="NCBI Taxonomy" id="30019"/>
    <lineage>
        <taxon>Eukaryota</taxon>
        <taxon>Metazoa</taxon>
        <taxon>Ecdysozoa</taxon>
        <taxon>Arthropoda</taxon>
        <taxon>Hexapoda</taxon>
        <taxon>Insecta</taxon>
        <taxon>Pterygota</taxon>
        <taxon>Neoptera</taxon>
        <taxon>Endopterygota</taxon>
        <taxon>Diptera</taxon>
        <taxon>Brachycera</taxon>
        <taxon>Muscomorpha</taxon>
        <taxon>Ephydroidea</taxon>
        <taxon>Drosophilidae</taxon>
        <taxon>Drosophila</taxon>
    </lineage>
</organism>
<dbReference type="EMBL" id="CP012526">
    <property type="protein sequence ID" value="ALC45286.1"/>
    <property type="molecule type" value="Genomic_DNA"/>
</dbReference>
<dbReference type="OMA" id="KCATVLK"/>
<feature type="coiled-coil region" evidence="1">
    <location>
        <begin position="994"/>
        <end position="1021"/>
    </location>
</feature>
<dbReference type="OrthoDB" id="7447178at2759"/>
<feature type="region of interest" description="Disordered" evidence="2">
    <location>
        <begin position="1"/>
        <end position="28"/>
    </location>
</feature>
<evidence type="ECO:0000313" key="4">
    <source>
        <dbReference type="Proteomes" id="UP000494163"/>
    </source>
</evidence>
<protein>
    <submittedName>
        <fullName evidence="3">CG14609</fullName>
    </submittedName>
</protein>
<evidence type="ECO:0000256" key="1">
    <source>
        <dbReference type="SAM" id="Coils"/>
    </source>
</evidence>
<dbReference type="STRING" id="30019.A0A0M5J8S3"/>
<sequence length="1433" mass="170062">MPCTTKARSSSFNPPSKRTNGRDVRVPSPVHSRAMKYHGFFGMPLLRQHLVFDKRWTPSSLMTQYQSINELLNRRIIFKAHEATSNRCHYGERSKKLRHQCIEGRSKLLQVNVGDDAHNIHNLLKNHKSMQRLYKRMPNYLIVDNINQRTFVMRKERDRLEFRLKQLKNKYKELLVGIIKAAKIETVVIFQLFSRMERIKDLTNILRKDEQYELDTLEYVRDRAEVYAMLRVSTWNLVEILRHVDREPKSYRTYYPNSYLKLPLLRFDMLNKYSVPPYLYEENIHINFKMPCNLREKVGISRSKRDKNNERDILAPKPVHPRAMRYHGLLSMSTVSQHLVFDEKWTPSSLTEQFKSVAEMLNRRIVFKAHESKANRQRLGLESKRLKIQCTDGRMKLQKILFGDNAHKIRNLLINYKSMQRLYQKMPIHLVVDNINQRTFVLRKERDRLESRLGQLKHEYRELLLDRAWLENRIKYQNMFVMEEEYKSRIFAKKIENSSVRLKAIKTINNTYKKMMQVLLHDEIFYEPILHSLCGDMEDQSNFIRHILYLGTPAIAKFRELSEEYRHLEDKSRKNLQAKLQILASLSKPQNQSGGPEVRAKDELPPSTDLMRYVRETQSMLTLKQELESIQKTIKEVKLTALCSQAREIYPSMRNQVHENEKLHRAIENDLIARGMLEMKKKCATVLKGVLVDNLSEEEINRLERIKDLRKILKKDEEFELESLEYMKNRADAFVMMRVSIWNLIDILRHIDRPPRSFRSVYPNSYLKLPLLKFEMLNMFSVPPELYEENIDSIMHLLKRKIYKVVKAYKKDTDKQTLKLNCDKYHQDYLATIAEQEIFDEDDQQAAVREEDLLHDKTMSGIPNRKQIKAQSAKLIEEQAKKEDGVHVLTRHTNVAADAVAASLLCVCVYRRAIFKHHETKANRQRFFKESKRLKQQCRDGRAKLHNILAGDNSHKIRNFLINHKDMQRLYQKMPMYMVVDNINQRTFVMRKERDRLEFRLDQLKKQYRELLLNRALLENRIKYQNEFVLEGELKSRIFIKKIENSSVRLKAIKTINNTYKKMMQVLLHDEIFYEPILRSLSGDMEDQSNFIKHILYLGTPAIAKFKELSEEYRQLEDKTRKNLHAKLQMLASFKKPMSLIAAAPAKAKEEISATADPKRYVRETQSMLMLKLELKSIESTMREVKFVTLCSQAREIYPRMKSQVNENEKLHRLIENDMLGHEMLETKMKCATVLKGVLVNNLSEEEINRIERIKDLKKMLQGDEEFEQETLKHMKNRADAYVMLRVSIWNLVEILRHVDRQPKLIRSQYPNSYLKLPLLKFEMLNMRAAAPEIYEENIDGVMHVLKRKVYKLMKGYLVEMKPATIKRNREEYHADFLATLDMFEQIDDEEPQPVVPEEDLLQENKKEANIPNRKQIKAQSVKLLEEQAKKDE</sequence>